<name>A0A0B2VQ16_TOXCA</name>
<keyword evidence="8" id="KW-1185">Reference proteome</keyword>
<dbReference type="InterPro" id="IPR036394">
    <property type="entry name" value="Ribosomal_uL22_sf"/>
</dbReference>
<dbReference type="AlphaFoldDB" id="A0A0B2VQ16"/>
<evidence type="ECO:0000256" key="6">
    <source>
        <dbReference type="RuleBase" id="RU004005"/>
    </source>
</evidence>
<accession>A0A0B2VQ16</accession>
<evidence type="ECO:0000256" key="3">
    <source>
        <dbReference type="ARBA" id="ARBA00023274"/>
    </source>
</evidence>
<comment type="caution">
    <text evidence="7">The sequence shown here is derived from an EMBL/GenBank/DDBJ whole genome shotgun (WGS) entry which is preliminary data.</text>
</comment>
<organism evidence="7 8">
    <name type="scientific">Toxocara canis</name>
    <name type="common">Canine roundworm</name>
    <dbReference type="NCBI Taxonomy" id="6265"/>
    <lineage>
        <taxon>Eukaryota</taxon>
        <taxon>Metazoa</taxon>
        <taxon>Ecdysozoa</taxon>
        <taxon>Nematoda</taxon>
        <taxon>Chromadorea</taxon>
        <taxon>Rhabditida</taxon>
        <taxon>Spirurina</taxon>
        <taxon>Ascaridomorpha</taxon>
        <taxon>Ascaridoidea</taxon>
        <taxon>Toxocaridae</taxon>
        <taxon>Toxocara</taxon>
    </lineage>
</organism>
<dbReference type="OMA" id="VYYAPEW"/>
<evidence type="ECO:0000313" key="8">
    <source>
        <dbReference type="Proteomes" id="UP000031036"/>
    </source>
</evidence>
<dbReference type="GO" id="GO:0003735">
    <property type="term" value="F:structural constituent of ribosome"/>
    <property type="evidence" value="ECO:0007669"/>
    <property type="project" value="InterPro"/>
</dbReference>
<dbReference type="STRING" id="6265.A0A0B2VQ16"/>
<reference evidence="7 8" key="1">
    <citation type="submission" date="2014-11" db="EMBL/GenBank/DDBJ databases">
        <title>Genetic blueprint of the zoonotic pathogen Toxocara canis.</title>
        <authorList>
            <person name="Zhu X.-Q."/>
            <person name="Korhonen P.K."/>
            <person name="Cai H."/>
            <person name="Young N.D."/>
            <person name="Nejsum P."/>
            <person name="von Samson-Himmelstjerna G."/>
            <person name="Boag P.R."/>
            <person name="Tan P."/>
            <person name="Li Q."/>
            <person name="Min J."/>
            <person name="Yang Y."/>
            <person name="Wang X."/>
            <person name="Fang X."/>
            <person name="Hall R.S."/>
            <person name="Hofmann A."/>
            <person name="Sternberg P.W."/>
            <person name="Jex A.R."/>
            <person name="Gasser R.B."/>
        </authorList>
    </citation>
    <scope>NUCLEOTIDE SEQUENCE [LARGE SCALE GENOMIC DNA]</scope>
    <source>
        <strain evidence="7">PN_DK_2014</strain>
    </source>
</reference>
<dbReference type="PANTHER" id="PTHR13501">
    <property type="entry name" value="CHLOROPLAST 50S RIBOSOMAL PROTEIN L22-RELATED"/>
    <property type="match status" value="1"/>
</dbReference>
<proteinExistence type="inferred from homology"/>
<dbReference type="Gene3D" id="3.90.470.10">
    <property type="entry name" value="Ribosomal protein L22/L17"/>
    <property type="match status" value="1"/>
</dbReference>
<keyword evidence="3 6" id="KW-0687">Ribonucleoprotein</keyword>
<comment type="similarity">
    <text evidence="1 6">Belongs to the universal ribosomal protein uL22 family.</text>
</comment>
<evidence type="ECO:0000256" key="1">
    <source>
        <dbReference type="ARBA" id="ARBA00009451"/>
    </source>
</evidence>
<dbReference type="Pfam" id="PF00237">
    <property type="entry name" value="Ribosomal_L22"/>
    <property type="match status" value="1"/>
</dbReference>
<evidence type="ECO:0000256" key="2">
    <source>
        <dbReference type="ARBA" id="ARBA00022980"/>
    </source>
</evidence>
<dbReference type="GO" id="GO:0005762">
    <property type="term" value="C:mitochondrial large ribosomal subunit"/>
    <property type="evidence" value="ECO:0007669"/>
    <property type="project" value="TreeGrafter"/>
</dbReference>
<protein>
    <recommendedName>
        <fullName evidence="4">Large ribosomal subunit protein uL22m</fullName>
    </recommendedName>
    <alternativeName>
        <fullName evidence="5">39S ribosomal protein L22, mitochondrial</fullName>
    </alternativeName>
</protein>
<evidence type="ECO:0000256" key="4">
    <source>
        <dbReference type="ARBA" id="ARBA00035286"/>
    </source>
</evidence>
<evidence type="ECO:0000313" key="7">
    <source>
        <dbReference type="EMBL" id="KHN85621.1"/>
    </source>
</evidence>
<dbReference type="SUPFAM" id="SSF54843">
    <property type="entry name" value="Ribosomal protein L22"/>
    <property type="match status" value="1"/>
</dbReference>
<sequence>MYVLYGTRVRPYVTPRKEIVTAAQDFQCICDDRMLKRAITRAVFSWLRLNAKGSCIATASHSYRHQSTYADQKIPRGFYPSTDVPIDEAWRRRIELRKPKIQRDEQVKPKLYYAPEWDLSKRPNGEEGYPDPLRGYGMTPEKWEYQNKVVWPPNYVNPETGLPKLREVYHCRESIHFSPKRMWIACQLAKRMNVDEAILQLRFQNTKGCLILAEVLEEAKERAGKEFHVEFPSEMHVAEAFPIQSEIIKGARRHAHEMWHPIRYRYIHVFVRLEEGEGPGFKGRERPKNGWEKMEDYYAYLRSRQIKYSM</sequence>
<dbReference type="InterPro" id="IPR047867">
    <property type="entry name" value="Ribosomal_uL22_bac/org-type"/>
</dbReference>
<dbReference type="InterPro" id="IPR001063">
    <property type="entry name" value="Ribosomal_uL22"/>
</dbReference>
<dbReference type="EMBL" id="JPKZ01000752">
    <property type="protein sequence ID" value="KHN85621.1"/>
    <property type="molecule type" value="Genomic_DNA"/>
</dbReference>
<dbReference type="PANTHER" id="PTHR13501:SF8">
    <property type="entry name" value="LARGE RIBOSOMAL SUBUNIT PROTEIN UL22M"/>
    <property type="match status" value="1"/>
</dbReference>
<dbReference type="OrthoDB" id="416470at2759"/>
<evidence type="ECO:0000256" key="5">
    <source>
        <dbReference type="ARBA" id="ARBA00035506"/>
    </source>
</evidence>
<dbReference type="GO" id="GO:0006412">
    <property type="term" value="P:translation"/>
    <property type="evidence" value="ECO:0007669"/>
    <property type="project" value="InterPro"/>
</dbReference>
<gene>
    <name evidence="7" type="primary">mrpl22</name>
    <name evidence="7" type="ORF">Tcan_08448</name>
</gene>
<dbReference type="Proteomes" id="UP000031036">
    <property type="component" value="Unassembled WGS sequence"/>
</dbReference>
<keyword evidence="2 6" id="KW-0689">Ribosomal protein</keyword>